<evidence type="ECO:0000256" key="6">
    <source>
        <dbReference type="ARBA" id="ARBA00044633"/>
    </source>
</evidence>
<feature type="binding site" evidence="7">
    <location>
        <position position="22"/>
    </location>
    <ligand>
        <name>3-phosphoshikimate</name>
        <dbReference type="ChEBI" id="CHEBI:145989"/>
    </ligand>
</feature>
<dbReference type="PIRSF" id="PIRSF000505">
    <property type="entry name" value="EPSPS"/>
    <property type="match status" value="1"/>
</dbReference>
<feature type="binding site" evidence="7">
    <location>
        <position position="345"/>
    </location>
    <ligand>
        <name>phosphoenolpyruvate</name>
        <dbReference type="ChEBI" id="CHEBI:58702"/>
    </ligand>
</feature>
<keyword evidence="11" id="KW-1185">Reference proteome</keyword>
<dbReference type="EMBL" id="JANIAA010000001">
    <property type="protein sequence ID" value="MCQ8187153.1"/>
    <property type="molecule type" value="Genomic_DNA"/>
</dbReference>
<organism evidence="10 11">
    <name type="scientific">Streptomyces rugosispiralis</name>
    <dbReference type="NCBI Taxonomy" id="2967341"/>
    <lineage>
        <taxon>Bacteria</taxon>
        <taxon>Bacillati</taxon>
        <taxon>Actinomycetota</taxon>
        <taxon>Actinomycetes</taxon>
        <taxon>Kitasatosporales</taxon>
        <taxon>Streptomycetaceae</taxon>
        <taxon>Streptomyces</taxon>
    </lineage>
</organism>
<comment type="function">
    <text evidence="7">Catalyzes the transfer of the enolpyruvyl moiety of phosphoenolpyruvate (PEP) to the 5-hydroxyl of shikimate-3-phosphate (S3P) to produce enolpyruvyl shikimate-3-phosphate and inorganic phosphate.</text>
</comment>
<proteinExistence type="inferred from homology"/>
<comment type="pathway">
    <text evidence="1 7">Metabolic intermediate biosynthesis; chorismate biosynthesis; chorismate from D-erythrose 4-phosphate and phosphoenolpyruvate: step 6/7.</text>
</comment>
<evidence type="ECO:0000256" key="5">
    <source>
        <dbReference type="ARBA" id="ARBA00023141"/>
    </source>
</evidence>
<feature type="binding site" evidence="7">
    <location>
        <position position="314"/>
    </location>
    <ligand>
        <name>3-phosphoshikimate</name>
        <dbReference type="ChEBI" id="CHEBI:145989"/>
    </ligand>
</feature>
<dbReference type="InterPro" id="IPR036968">
    <property type="entry name" value="Enolpyruvate_Tfrase_sf"/>
</dbReference>
<comment type="caution">
    <text evidence="10">The sequence shown here is derived from an EMBL/GenBank/DDBJ whole genome shotgun (WGS) entry which is preliminary data.</text>
</comment>
<feature type="binding site" evidence="7">
    <location>
        <position position="341"/>
    </location>
    <ligand>
        <name>3-phosphoshikimate</name>
        <dbReference type="ChEBI" id="CHEBI:145989"/>
    </ligand>
</feature>
<keyword evidence="4 7" id="KW-0808">Transferase</keyword>
<feature type="binding site" evidence="7">
    <location>
        <position position="91"/>
    </location>
    <ligand>
        <name>phosphoenolpyruvate</name>
        <dbReference type="ChEBI" id="CHEBI:58702"/>
    </ligand>
</feature>
<comment type="catalytic activity">
    <reaction evidence="6">
        <text>3-phosphoshikimate + phosphoenolpyruvate = 5-O-(1-carboxyvinyl)-3-phosphoshikimate + phosphate</text>
        <dbReference type="Rhea" id="RHEA:21256"/>
        <dbReference type="ChEBI" id="CHEBI:43474"/>
        <dbReference type="ChEBI" id="CHEBI:57701"/>
        <dbReference type="ChEBI" id="CHEBI:58702"/>
        <dbReference type="ChEBI" id="CHEBI:145989"/>
        <dbReference type="EC" id="2.5.1.19"/>
    </reaction>
    <physiologicalReaction direction="left-to-right" evidence="6">
        <dbReference type="Rhea" id="RHEA:21257"/>
    </physiologicalReaction>
</comment>
<feature type="binding site" evidence="7">
    <location>
        <position position="164"/>
    </location>
    <ligand>
        <name>3-phosphoshikimate</name>
        <dbReference type="ChEBI" id="CHEBI:145989"/>
    </ligand>
</feature>
<dbReference type="EC" id="2.5.1.19" evidence="7"/>
<evidence type="ECO:0000313" key="11">
    <source>
        <dbReference type="Proteomes" id="UP001204746"/>
    </source>
</evidence>
<dbReference type="Pfam" id="PF00275">
    <property type="entry name" value="EPSP_synthase"/>
    <property type="match status" value="1"/>
</dbReference>
<evidence type="ECO:0000256" key="3">
    <source>
        <dbReference type="ARBA" id="ARBA00022605"/>
    </source>
</evidence>
<dbReference type="InterPro" id="IPR006264">
    <property type="entry name" value="EPSP_synthase"/>
</dbReference>
<dbReference type="HAMAP" id="MF_00210">
    <property type="entry name" value="EPSP_synth"/>
    <property type="match status" value="1"/>
</dbReference>
<feature type="binding site" evidence="7">
    <location>
        <position position="119"/>
    </location>
    <ligand>
        <name>phosphoenolpyruvate</name>
        <dbReference type="ChEBI" id="CHEBI:58702"/>
    </ligand>
</feature>
<dbReference type="InterPro" id="IPR013792">
    <property type="entry name" value="RNA3'P_cycl/enolpyr_Trfase_a/b"/>
</dbReference>
<accession>A0ABT1UQS4</accession>
<feature type="binding site" evidence="7">
    <location>
        <position position="27"/>
    </location>
    <ligand>
        <name>3-phosphoshikimate</name>
        <dbReference type="ChEBI" id="CHEBI:145989"/>
    </ligand>
</feature>
<feature type="region of interest" description="Disordered" evidence="8">
    <location>
        <begin position="429"/>
        <end position="451"/>
    </location>
</feature>
<name>A0ABT1UQS4_9ACTN</name>
<keyword evidence="5 7" id="KW-0057">Aromatic amino acid biosynthesis</keyword>
<evidence type="ECO:0000256" key="8">
    <source>
        <dbReference type="SAM" id="MobiDB-lite"/>
    </source>
</evidence>
<feature type="domain" description="Enolpyruvate transferase" evidence="9">
    <location>
        <begin position="7"/>
        <end position="421"/>
    </location>
</feature>
<feature type="binding site" evidence="7">
    <location>
        <position position="163"/>
    </location>
    <ligand>
        <name>3-phosphoshikimate</name>
        <dbReference type="ChEBI" id="CHEBI:145989"/>
    </ligand>
</feature>
<evidence type="ECO:0000256" key="7">
    <source>
        <dbReference type="HAMAP-Rule" id="MF_00210"/>
    </source>
</evidence>
<evidence type="ECO:0000256" key="4">
    <source>
        <dbReference type="ARBA" id="ARBA00022679"/>
    </source>
</evidence>
<feature type="binding site" evidence="7">
    <location>
        <position position="164"/>
    </location>
    <ligand>
        <name>phosphoenolpyruvate</name>
        <dbReference type="ChEBI" id="CHEBI:58702"/>
    </ligand>
</feature>
<evidence type="ECO:0000256" key="1">
    <source>
        <dbReference type="ARBA" id="ARBA00004811"/>
    </source>
</evidence>
<keyword evidence="7" id="KW-0963">Cytoplasm</keyword>
<comment type="subunit">
    <text evidence="7">Monomer.</text>
</comment>
<feature type="binding site" evidence="7">
    <location>
        <position position="22"/>
    </location>
    <ligand>
        <name>phosphoenolpyruvate</name>
        <dbReference type="ChEBI" id="CHEBI:58702"/>
    </ligand>
</feature>
<comment type="similarity">
    <text evidence="2 7">Belongs to the EPSP synthase family.</text>
</comment>
<feature type="active site" description="Proton acceptor" evidence="7">
    <location>
        <position position="314"/>
    </location>
</feature>
<sequence length="451" mass="48276">MRLLVKRPSDRVKGQISVPTSKYHAHRALILASLAPGTSRIVGRSNAQHVRQTITALRGLGTRIEVDGDDFLVHGGPYRPLRSQVPVGSAGTALYFLTGLASLASAPVTIVGQKSFPRRLIGPQLQALSDLGIDLDSPTGGPPISVRPRRPKGGHARIEGILSQWISGLLMVAPFGTGPSTITVEGEFNERSYVDLTVRMMRRFGLRVDVSENGRRFDIEPGQCPAPATVVLPPDVGAAAFGLAAAALHPADVLFRGLPALPVDQVDHPEAELLNLVAGMGLPMTADPATGMVRVRHDGIRLRPARIDCRATPDLLPALSVLGALADGTTVLDNVAHVRLKESDRVASMLQLTRMGARIEQRGQRLLCHGVERLTGAELSSFNDHRVLMSLAVAGTAADGETRLTYPNAYRGSYPRFLEEMNGIGLSMSVERDRTPDRSPARPPALAGPVK</sequence>
<feature type="compositionally biased region" description="Basic and acidic residues" evidence="8">
    <location>
        <begin position="430"/>
        <end position="440"/>
    </location>
</feature>
<evidence type="ECO:0000313" key="10">
    <source>
        <dbReference type="EMBL" id="MCQ8187153.1"/>
    </source>
</evidence>
<dbReference type="PANTHER" id="PTHR21090">
    <property type="entry name" value="AROM/DEHYDROQUINATE SYNTHASE"/>
    <property type="match status" value="1"/>
</dbReference>
<dbReference type="PANTHER" id="PTHR21090:SF5">
    <property type="entry name" value="PENTAFUNCTIONAL AROM POLYPEPTIDE"/>
    <property type="match status" value="1"/>
</dbReference>
<dbReference type="Proteomes" id="UP001204746">
    <property type="component" value="Unassembled WGS sequence"/>
</dbReference>
<protein>
    <recommendedName>
        <fullName evidence="7">3-phosphoshikimate 1-carboxyvinyltransferase</fullName>
        <ecNumber evidence="7">2.5.1.19</ecNumber>
    </recommendedName>
    <alternativeName>
        <fullName evidence="7">5-enolpyruvylshikimate-3-phosphate synthase</fullName>
        <shortName evidence="7">EPSP synthase</shortName>
        <shortName evidence="7">EPSPS</shortName>
    </alternativeName>
</protein>
<evidence type="ECO:0000259" key="9">
    <source>
        <dbReference type="Pfam" id="PF00275"/>
    </source>
</evidence>
<dbReference type="SUPFAM" id="SSF55205">
    <property type="entry name" value="EPT/RTPC-like"/>
    <property type="match status" value="1"/>
</dbReference>
<keyword evidence="3 7" id="KW-0028">Amino-acid biosynthesis</keyword>
<comment type="subcellular location">
    <subcellularLocation>
        <location evidence="7">Cytoplasm</location>
    </subcellularLocation>
</comment>
<feature type="binding site" evidence="7">
    <location>
        <position position="386"/>
    </location>
    <ligand>
        <name>phosphoenolpyruvate</name>
        <dbReference type="ChEBI" id="CHEBI:58702"/>
    </ligand>
</feature>
<reference evidence="10 11" key="1">
    <citation type="submission" date="2022-07" db="EMBL/GenBank/DDBJ databases">
        <authorList>
            <person name="Phongsopitanun W."/>
            <person name="Tanasupawat S."/>
        </authorList>
    </citation>
    <scope>NUCLEOTIDE SEQUENCE [LARGE SCALE GENOMIC DNA]</scope>
    <source>
        <strain evidence="10 11">RCU-064</strain>
    </source>
</reference>
<dbReference type="Gene3D" id="3.65.10.10">
    <property type="entry name" value="Enolpyruvate transferase domain"/>
    <property type="match status" value="2"/>
</dbReference>
<dbReference type="InterPro" id="IPR001986">
    <property type="entry name" value="Enolpyruvate_Tfrase_dom"/>
</dbReference>
<gene>
    <name evidence="7" type="primary">aroA</name>
    <name evidence="10" type="ORF">NP777_02570</name>
</gene>
<comment type="caution">
    <text evidence="7">Lacks conserved residue(s) required for the propagation of feature annotation.</text>
</comment>
<evidence type="ECO:0000256" key="2">
    <source>
        <dbReference type="ARBA" id="ARBA00009948"/>
    </source>
</evidence>